<protein>
    <submittedName>
        <fullName evidence="1">Uncharacterized protein</fullName>
    </submittedName>
</protein>
<dbReference type="InterPro" id="IPR029062">
    <property type="entry name" value="Class_I_gatase-like"/>
</dbReference>
<dbReference type="PANTHER" id="PTHR43068">
    <property type="entry name" value="SLR1854 PROTEIN"/>
    <property type="match status" value="1"/>
</dbReference>
<accession>A0A6G9XPA9</accession>
<sequence length="258" mass="28399">MILFLLPERDYDPTEAAVPWAALHDAGIPVRFATPLGAPAAADDRLVERGFSALSPVLMTRADGLAAYARLREDPHFQAPLAYAEVDDSAVTGVFVPGGHAPGMKSMIESPLAQRIFGRAMISGLPVGAVCHGVLLAARSIDPETGRSVLYDRQTTAVTALLELSAWNLTRWWLGSYYRTYPQTVQQEVTAALAHPGQFRRGPLLPLRDSAKHPKRGFTVRDRNYVSARWPGDCHRLAVEFRDLVLEYRTANGEVRPE</sequence>
<dbReference type="Proteomes" id="UP000501705">
    <property type="component" value="Chromosome"/>
</dbReference>
<dbReference type="InterPro" id="IPR032633">
    <property type="entry name" value="ThiJ-like"/>
</dbReference>
<gene>
    <name evidence="1" type="ORF">F5X71_10480</name>
</gene>
<dbReference type="Pfam" id="PF17124">
    <property type="entry name" value="ThiJ_like"/>
    <property type="match status" value="1"/>
</dbReference>
<name>A0A6G9XPA9_NOCBR</name>
<organism evidence="1 2">
    <name type="scientific">Nocardia brasiliensis</name>
    <dbReference type="NCBI Taxonomy" id="37326"/>
    <lineage>
        <taxon>Bacteria</taxon>
        <taxon>Bacillati</taxon>
        <taxon>Actinomycetota</taxon>
        <taxon>Actinomycetes</taxon>
        <taxon>Mycobacteriales</taxon>
        <taxon>Nocardiaceae</taxon>
        <taxon>Nocardia</taxon>
    </lineage>
</organism>
<proteinExistence type="predicted"/>
<dbReference type="PANTHER" id="PTHR43068:SF1">
    <property type="entry name" value="SLR1854 PROTEIN"/>
    <property type="match status" value="1"/>
</dbReference>
<dbReference type="SUPFAM" id="SSF52317">
    <property type="entry name" value="Class I glutamine amidotransferase-like"/>
    <property type="match status" value="1"/>
</dbReference>
<dbReference type="AlphaFoldDB" id="A0A6G9XPA9"/>
<reference evidence="1 2" key="1">
    <citation type="journal article" date="2019" name="ACS Chem. Biol.">
        <title>Identification and Mobilization of a Cryptic Antibiotic Biosynthesis Gene Locus from a Human-Pathogenic Nocardia Isolate.</title>
        <authorList>
            <person name="Herisse M."/>
            <person name="Ishida K."/>
            <person name="Porter J.L."/>
            <person name="Howden B."/>
            <person name="Hertweck C."/>
            <person name="Stinear T.P."/>
            <person name="Pidot S.J."/>
        </authorList>
    </citation>
    <scope>NUCLEOTIDE SEQUENCE [LARGE SCALE GENOMIC DNA]</scope>
    <source>
        <strain evidence="1 2">AUSMDU00024985</strain>
    </source>
</reference>
<evidence type="ECO:0000313" key="1">
    <source>
        <dbReference type="EMBL" id="QIS02690.1"/>
    </source>
</evidence>
<dbReference type="EMBL" id="CP046171">
    <property type="protein sequence ID" value="QIS02690.1"/>
    <property type="molecule type" value="Genomic_DNA"/>
</dbReference>
<dbReference type="Gene3D" id="3.40.50.880">
    <property type="match status" value="1"/>
</dbReference>
<evidence type="ECO:0000313" key="2">
    <source>
        <dbReference type="Proteomes" id="UP000501705"/>
    </source>
</evidence>